<evidence type="ECO:0000256" key="1">
    <source>
        <dbReference type="SAM" id="Coils"/>
    </source>
</evidence>
<name>A0A5R8KA32_9BACT</name>
<protein>
    <submittedName>
        <fullName evidence="3">Uncharacterized protein</fullName>
    </submittedName>
</protein>
<evidence type="ECO:0000313" key="3">
    <source>
        <dbReference type="EMBL" id="TLD68765.1"/>
    </source>
</evidence>
<reference evidence="3 4" key="1">
    <citation type="submission" date="2019-05" db="EMBL/GenBank/DDBJ databases">
        <title>Verrucobacter flavum gen. nov., sp. nov. a new member of the family Verrucomicrobiaceae.</title>
        <authorList>
            <person name="Szuroczki S."/>
            <person name="Abbaszade G."/>
            <person name="Szabo A."/>
            <person name="Felfoldi T."/>
            <person name="Schumann P."/>
            <person name="Boka K."/>
            <person name="Keki Z."/>
            <person name="Toumi M."/>
            <person name="Toth E."/>
        </authorList>
    </citation>
    <scope>NUCLEOTIDE SEQUENCE [LARGE SCALE GENOMIC DNA]</scope>
    <source>
        <strain evidence="3 4">MG-N-17</strain>
    </source>
</reference>
<accession>A0A5R8KA32</accession>
<feature type="chain" id="PRO_5024388418" evidence="2">
    <location>
        <begin position="30"/>
        <end position="235"/>
    </location>
</feature>
<feature type="coiled-coil region" evidence="1">
    <location>
        <begin position="23"/>
        <end position="50"/>
    </location>
</feature>
<sequence>MMASRSSSKRWAVSMALLLGLAASGTAQSMEDLRRDYEEYRSELNELALLRPDAETPLSAKVELPPVFIPDKPDETNSAVVLLDHLGAKGKIQPVYGRLNLKFPGPMLACLELAGLSEDEWLGLSEDDVLGLKRVMRLRYLAVVEVTHYKSGVALAAGKVDPGLVDIRAWLIDRNLNQIICVTKAKASNQQLGKRMNAISRQHDLAGDLVTNARKSVYEVLQGATGGVFRDSESE</sequence>
<gene>
    <name evidence="3" type="ORF">FEM03_20745</name>
</gene>
<comment type="caution">
    <text evidence="3">The sequence shown here is derived from an EMBL/GenBank/DDBJ whole genome shotgun (WGS) entry which is preliminary data.</text>
</comment>
<evidence type="ECO:0000256" key="2">
    <source>
        <dbReference type="SAM" id="SignalP"/>
    </source>
</evidence>
<keyword evidence="4" id="KW-1185">Reference proteome</keyword>
<feature type="signal peptide" evidence="2">
    <location>
        <begin position="1"/>
        <end position="29"/>
    </location>
</feature>
<evidence type="ECO:0000313" key="4">
    <source>
        <dbReference type="Proteomes" id="UP000306196"/>
    </source>
</evidence>
<dbReference type="AlphaFoldDB" id="A0A5R8KA32"/>
<dbReference type="Proteomes" id="UP000306196">
    <property type="component" value="Unassembled WGS sequence"/>
</dbReference>
<dbReference type="EMBL" id="VAUV01000019">
    <property type="protein sequence ID" value="TLD68765.1"/>
    <property type="molecule type" value="Genomic_DNA"/>
</dbReference>
<organism evidence="3 4">
    <name type="scientific">Phragmitibacter flavus</name>
    <dbReference type="NCBI Taxonomy" id="2576071"/>
    <lineage>
        <taxon>Bacteria</taxon>
        <taxon>Pseudomonadati</taxon>
        <taxon>Verrucomicrobiota</taxon>
        <taxon>Verrucomicrobiia</taxon>
        <taxon>Verrucomicrobiales</taxon>
        <taxon>Verrucomicrobiaceae</taxon>
        <taxon>Phragmitibacter</taxon>
    </lineage>
</organism>
<proteinExistence type="predicted"/>
<keyword evidence="2" id="KW-0732">Signal</keyword>
<dbReference type="RefSeq" id="WP_138088225.1">
    <property type="nucleotide sequence ID" value="NZ_VAUV01000019.1"/>
</dbReference>
<keyword evidence="1" id="KW-0175">Coiled coil</keyword>